<dbReference type="Pfam" id="PF00534">
    <property type="entry name" value="Glycos_transf_1"/>
    <property type="match status" value="1"/>
</dbReference>
<dbReference type="Gene3D" id="3.40.50.2000">
    <property type="entry name" value="Glycogen Phosphorylase B"/>
    <property type="match status" value="1"/>
</dbReference>
<reference evidence="3 4" key="1">
    <citation type="submission" date="2020-09" db="EMBL/GenBank/DDBJ databases">
        <title>Bombella mellium and Bombella favum sp. nov., two novel species isolated from honey of Apis mellifera.</title>
        <authorList>
            <person name="Hilgarth M."/>
            <person name="Redwitz J."/>
            <person name="Ehrmann M.A."/>
            <person name="Vogel R.F."/>
            <person name="Jakob F."/>
        </authorList>
    </citation>
    <scope>NUCLEOTIDE SEQUENCE [LARGE SCALE GENOMIC DNA]</scope>
    <source>
        <strain evidence="3 4">MRM1</strain>
    </source>
</reference>
<feature type="domain" description="Glycosyl transferase family 1" evidence="2">
    <location>
        <begin position="225"/>
        <end position="349"/>
    </location>
</feature>
<organism evidence="3 4">
    <name type="scientific">Bombella apis</name>
    <dbReference type="NCBI Taxonomy" id="1785988"/>
    <lineage>
        <taxon>Bacteria</taxon>
        <taxon>Pseudomonadati</taxon>
        <taxon>Pseudomonadota</taxon>
        <taxon>Alphaproteobacteria</taxon>
        <taxon>Acetobacterales</taxon>
        <taxon>Acetobacteraceae</taxon>
        <taxon>Bombella</taxon>
    </lineage>
</organism>
<keyword evidence="1" id="KW-0808">Transferase</keyword>
<sequence length="409" mass="46940">MTVPSISFILDISRLLSRAGSAVPTGIDRVELAYAEYLLTHHQDQTYFVALSLTGRLGRLPRSTVTTFISNLLNGWNLGHKEKIAEAKNIAKKLKIYLFFPNALPDINGIKFYFLVSHHHLMHKKIIRNFLSKTGSYFIPMVHDLIPIEYPEYSRPREKIRHKARMDSVIELARAVIVPTDSVRESLKPFFSQANRHGIPIWKTPHGVHKQAIYHTNQECKNYKYKKPYFVYISTIEPRKNHLLLLHLWRYLVQQRGEEAVPYLILIGKRGWENENILDLLERSPALQNLVIEESGLSDECVASLLRYSNGLLFPSFTEGYGLPLTEAMSLGVPSICSNIPALREIGQNIPSYVSPLDATEWEKIIDDFSQYGPLWQAQKERLKKWSPFSWSQSVALTLSHCLTLTQND</sequence>
<keyword evidence="4" id="KW-1185">Reference proteome</keyword>
<evidence type="ECO:0000313" key="4">
    <source>
        <dbReference type="Proteomes" id="UP000599085"/>
    </source>
</evidence>
<dbReference type="CDD" id="cd03809">
    <property type="entry name" value="GT4_MtfB-like"/>
    <property type="match status" value="1"/>
</dbReference>
<dbReference type="RefSeq" id="WP_192848180.1">
    <property type="nucleotide sequence ID" value="NZ_JADAQV010000001.1"/>
</dbReference>
<comment type="caution">
    <text evidence="3">The sequence shown here is derived from an EMBL/GenBank/DDBJ whole genome shotgun (WGS) entry which is preliminary data.</text>
</comment>
<dbReference type="PANTHER" id="PTHR46401:SF2">
    <property type="entry name" value="GLYCOSYLTRANSFERASE WBBK-RELATED"/>
    <property type="match status" value="1"/>
</dbReference>
<dbReference type="SUPFAM" id="SSF53756">
    <property type="entry name" value="UDP-Glycosyltransferase/glycogen phosphorylase"/>
    <property type="match status" value="1"/>
</dbReference>
<dbReference type="PANTHER" id="PTHR46401">
    <property type="entry name" value="GLYCOSYLTRANSFERASE WBBK-RELATED"/>
    <property type="match status" value="1"/>
</dbReference>
<protein>
    <submittedName>
        <fullName evidence="3">Glycosyltransferase family 4 protein</fullName>
    </submittedName>
</protein>
<proteinExistence type="predicted"/>
<evidence type="ECO:0000313" key="3">
    <source>
        <dbReference type="EMBL" id="MBE1723251.1"/>
    </source>
</evidence>
<accession>A0ABR9MN32</accession>
<dbReference type="InterPro" id="IPR001296">
    <property type="entry name" value="Glyco_trans_1"/>
</dbReference>
<name>A0ABR9MN32_9PROT</name>
<evidence type="ECO:0000259" key="2">
    <source>
        <dbReference type="Pfam" id="PF00534"/>
    </source>
</evidence>
<dbReference type="EMBL" id="JADAQV010000001">
    <property type="protein sequence ID" value="MBE1723251.1"/>
    <property type="molecule type" value="Genomic_DNA"/>
</dbReference>
<evidence type="ECO:0000256" key="1">
    <source>
        <dbReference type="ARBA" id="ARBA00022679"/>
    </source>
</evidence>
<dbReference type="Proteomes" id="UP000599085">
    <property type="component" value="Unassembled WGS sequence"/>
</dbReference>
<gene>
    <name evidence="3" type="ORF">IGM82_02320</name>
</gene>